<dbReference type="Pfam" id="PF02565">
    <property type="entry name" value="RecO_C"/>
    <property type="match status" value="1"/>
</dbReference>
<dbReference type="Pfam" id="PF11967">
    <property type="entry name" value="RecO_N"/>
    <property type="match status" value="1"/>
</dbReference>
<comment type="similarity">
    <text evidence="1 7">Belongs to the RecO family.</text>
</comment>
<dbReference type="Proteomes" id="UP000228781">
    <property type="component" value="Unassembled WGS sequence"/>
</dbReference>
<organism evidence="9 10">
    <name type="scientific">candidate division WWE3 bacterium CG_4_9_14_0_2_um_filter_48_10</name>
    <dbReference type="NCBI Taxonomy" id="1975078"/>
    <lineage>
        <taxon>Bacteria</taxon>
        <taxon>Katanobacteria</taxon>
    </lineage>
</organism>
<dbReference type="GO" id="GO:0043590">
    <property type="term" value="C:bacterial nucleoid"/>
    <property type="evidence" value="ECO:0007669"/>
    <property type="project" value="TreeGrafter"/>
</dbReference>
<dbReference type="HAMAP" id="MF_00201">
    <property type="entry name" value="RecO"/>
    <property type="match status" value="1"/>
</dbReference>
<dbReference type="InterPro" id="IPR003717">
    <property type="entry name" value="RecO"/>
</dbReference>
<protein>
    <recommendedName>
        <fullName evidence="2 7">DNA repair protein RecO</fullName>
    </recommendedName>
    <alternativeName>
        <fullName evidence="6 7">Recombination protein O</fullName>
    </alternativeName>
</protein>
<evidence type="ECO:0000313" key="9">
    <source>
        <dbReference type="EMBL" id="PJC23219.1"/>
    </source>
</evidence>
<dbReference type="PANTHER" id="PTHR33991">
    <property type="entry name" value="DNA REPAIR PROTEIN RECO"/>
    <property type="match status" value="1"/>
</dbReference>
<dbReference type="InterPro" id="IPR022572">
    <property type="entry name" value="DNA_rep/recomb_RecO_N"/>
</dbReference>
<evidence type="ECO:0000256" key="5">
    <source>
        <dbReference type="ARBA" id="ARBA00023204"/>
    </source>
</evidence>
<dbReference type="Gene3D" id="2.40.50.140">
    <property type="entry name" value="Nucleic acid-binding proteins"/>
    <property type="match status" value="1"/>
</dbReference>
<evidence type="ECO:0000259" key="8">
    <source>
        <dbReference type="Pfam" id="PF11967"/>
    </source>
</evidence>
<dbReference type="EMBL" id="PFSK01000003">
    <property type="protein sequence ID" value="PJC23219.1"/>
    <property type="molecule type" value="Genomic_DNA"/>
</dbReference>
<evidence type="ECO:0000256" key="2">
    <source>
        <dbReference type="ARBA" id="ARBA00021310"/>
    </source>
</evidence>
<reference evidence="10" key="1">
    <citation type="submission" date="2017-09" db="EMBL/GenBank/DDBJ databases">
        <title>Depth-based differentiation of microbial function through sediment-hosted aquifers and enrichment of novel symbionts in the deep terrestrial subsurface.</title>
        <authorList>
            <person name="Probst A.J."/>
            <person name="Ladd B."/>
            <person name="Jarett J.K."/>
            <person name="Geller-Mcgrath D.E."/>
            <person name="Sieber C.M.K."/>
            <person name="Emerson J.B."/>
            <person name="Anantharaman K."/>
            <person name="Thomas B.C."/>
            <person name="Malmstrom R."/>
            <person name="Stieglmeier M."/>
            <person name="Klingl A."/>
            <person name="Woyke T."/>
            <person name="Ryan C.M."/>
            <person name="Banfield J.F."/>
        </authorList>
    </citation>
    <scope>NUCLEOTIDE SEQUENCE [LARGE SCALE GENOMIC DNA]</scope>
</reference>
<feature type="domain" description="DNA replication/recombination mediator RecO N-terminal" evidence="8">
    <location>
        <begin position="1"/>
        <end position="79"/>
    </location>
</feature>
<evidence type="ECO:0000256" key="7">
    <source>
        <dbReference type="HAMAP-Rule" id="MF_00201"/>
    </source>
</evidence>
<proteinExistence type="inferred from homology"/>
<evidence type="ECO:0000256" key="1">
    <source>
        <dbReference type="ARBA" id="ARBA00007452"/>
    </source>
</evidence>
<dbReference type="InterPro" id="IPR037278">
    <property type="entry name" value="ARFGAP/RecO"/>
</dbReference>
<keyword evidence="3 7" id="KW-0227">DNA damage</keyword>
<dbReference type="GO" id="GO:0006310">
    <property type="term" value="P:DNA recombination"/>
    <property type="evidence" value="ECO:0007669"/>
    <property type="project" value="UniProtKB-UniRule"/>
</dbReference>
<dbReference type="GO" id="GO:0006302">
    <property type="term" value="P:double-strand break repair"/>
    <property type="evidence" value="ECO:0007669"/>
    <property type="project" value="TreeGrafter"/>
</dbReference>
<keyword evidence="5 7" id="KW-0234">DNA repair</keyword>
<evidence type="ECO:0000256" key="3">
    <source>
        <dbReference type="ARBA" id="ARBA00022763"/>
    </source>
</evidence>
<dbReference type="AlphaFoldDB" id="A0A2M8EKG6"/>
<evidence type="ECO:0000313" key="10">
    <source>
        <dbReference type="Proteomes" id="UP000228781"/>
    </source>
</evidence>
<gene>
    <name evidence="7 9" type="primary">recO</name>
    <name evidence="9" type="ORF">CO059_00140</name>
</gene>
<name>A0A2M8EKG6_UNCKA</name>
<dbReference type="InterPro" id="IPR012340">
    <property type="entry name" value="NA-bd_OB-fold"/>
</dbReference>
<comment type="caution">
    <text evidence="9">The sequence shown here is derived from an EMBL/GenBank/DDBJ whole genome shotgun (WGS) entry which is preliminary data.</text>
</comment>
<evidence type="ECO:0000256" key="4">
    <source>
        <dbReference type="ARBA" id="ARBA00023172"/>
    </source>
</evidence>
<accession>A0A2M8EKG6</accession>
<dbReference type="Gene3D" id="1.20.1440.120">
    <property type="entry name" value="Recombination protein O, C-terminal domain"/>
    <property type="match status" value="1"/>
</dbReference>
<evidence type="ECO:0000256" key="6">
    <source>
        <dbReference type="ARBA" id="ARBA00033409"/>
    </source>
</evidence>
<dbReference type="SUPFAM" id="SSF57863">
    <property type="entry name" value="ArfGap/RecO-like zinc finger"/>
    <property type="match status" value="1"/>
</dbReference>
<dbReference type="SUPFAM" id="SSF50249">
    <property type="entry name" value="Nucleic acid-binding proteins"/>
    <property type="match status" value="1"/>
</dbReference>
<dbReference type="InterPro" id="IPR042242">
    <property type="entry name" value="RecO_C"/>
</dbReference>
<comment type="function">
    <text evidence="7">Involved in DNA repair and RecF pathway recombination.</text>
</comment>
<dbReference type="PANTHER" id="PTHR33991:SF1">
    <property type="entry name" value="DNA REPAIR PROTEIN RECO"/>
    <property type="match status" value="1"/>
</dbReference>
<sequence>MPTYRDEGIVIRKQNFSEADKIVTLYTRDNGRVTAIAKGARKLISRKVSTTELFVHGIYYLAKGRDMDIVVESETLNAFTLLREDLQKAALAFYLTELLDSFTKGGQANYPLYRLFLETMSILSRAKTKHNLWIRAFEMKALNHLGFGPELFQCASCTSPLSAEKYFEVGHGGTVCRECFREGILLREPLLIFLRDLQRLNWNELSRLRFEEQELTDSEKVIQHYLRHVLEKDLFSLNFIEKVREQLEIR</sequence>
<dbReference type="NCBIfam" id="TIGR00613">
    <property type="entry name" value="reco"/>
    <property type="match status" value="1"/>
</dbReference>
<keyword evidence="4 7" id="KW-0233">DNA recombination</keyword>